<organism evidence="2 3">
    <name type="scientific">Hymenobacter glacialis</name>
    <dbReference type="NCBI Taxonomy" id="1908236"/>
    <lineage>
        <taxon>Bacteria</taxon>
        <taxon>Pseudomonadati</taxon>
        <taxon>Bacteroidota</taxon>
        <taxon>Cytophagia</taxon>
        <taxon>Cytophagales</taxon>
        <taxon>Hymenobacteraceae</taxon>
        <taxon>Hymenobacter</taxon>
    </lineage>
</organism>
<sequence length="72" mass="7750">MNIISTLWGIVALLLAILALFPFLGWANWFILIFAIVGLIIGAFGKRKTGMTLNGVAILIACFRLFIGGGII</sequence>
<feature type="transmembrane region" description="Helical" evidence="1">
    <location>
        <begin position="52"/>
        <end position="71"/>
    </location>
</feature>
<feature type="transmembrane region" description="Helical" evidence="1">
    <location>
        <begin position="29"/>
        <end position="45"/>
    </location>
</feature>
<keyword evidence="1" id="KW-0812">Transmembrane</keyword>
<dbReference type="OrthoDB" id="7391824at2"/>
<dbReference type="Proteomes" id="UP000177791">
    <property type="component" value="Unassembled WGS sequence"/>
</dbReference>
<dbReference type="AlphaFoldDB" id="A0A1G1T7E5"/>
<dbReference type="RefSeq" id="WP_070733361.1">
    <property type="nucleotide sequence ID" value="NZ_MDZC01000046.1"/>
</dbReference>
<keyword evidence="1" id="KW-1133">Transmembrane helix</keyword>
<dbReference type="EMBL" id="MDZC01000046">
    <property type="protein sequence ID" value="OGX86803.1"/>
    <property type="molecule type" value="Genomic_DNA"/>
</dbReference>
<evidence type="ECO:0000256" key="1">
    <source>
        <dbReference type="SAM" id="Phobius"/>
    </source>
</evidence>
<comment type="caution">
    <text evidence="2">The sequence shown here is derived from an EMBL/GenBank/DDBJ whole genome shotgun (WGS) entry which is preliminary data.</text>
</comment>
<name>A0A1G1T7E5_9BACT</name>
<evidence type="ECO:0000313" key="3">
    <source>
        <dbReference type="Proteomes" id="UP000177791"/>
    </source>
</evidence>
<keyword evidence="3" id="KW-1185">Reference proteome</keyword>
<accession>A0A1G1T7E5</accession>
<dbReference type="STRING" id="1908236.BEN48_00040"/>
<gene>
    <name evidence="2" type="ORF">BEN48_00040</name>
</gene>
<proteinExistence type="predicted"/>
<protein>
    <submittedName>
        <fullName evidence="2">Uncharacterized protein</fullName>
    </submittedName>
</protein>
<keyword evidence="1" id="KW-0472">Membrane</keyword>
<feature type="transmembrane region" description="Helical" evidence="1">
    <location>
        <begin position="7"/>
        <end position="23"/>
    </location>
</feature>
<reference evidence="2 3" key="1">
    <citation type="submission" date="2016-08" db="EMBL/GenBank/DDBJ databases">
        <title>Hymenobacter coccineus sp. nov., Hymenobacter lapidarius sp. nov. and Hymenobacter glacialis sp. nov., isolated from Antarctic soil.</title>
        <authorList>
            <person name="Sedlacek I."/>
            <person name="Kralova S."/>
            <person name="Kyrova K."/>
            <person name="Maslanova I."/>
            <person name="Stankova E."/>
            <person name="Vrbovska V."/>
            <person name="Nemec M."/>
            <person name="Bartak M."/>
            <person name="Svec P."/>
            <person name="Busse H.-J."/>
            <person name="Pantucek R."/>
        </authorList>
    </citation>
    <scope>NUCLEOTIDE SEQUENCE [LARGE SCALE GENOMIC DNA]</scope>
    <source>
        <strain evidence="2 3">CCM 8648</strain>
    </source>
</reference>
<evidence type="ECO:0000313" key="2">
    <source>
        <dbReference type="EMBL" id="OGX86803.1"/>
    </source>
</evidence>